<feature type="domain" description="GHMP kinase N-terminal" evidence="10">
    <location>
        <begin position="64"/>
        <end position="141"/>
    </location>
</feature>
<dbReference type="InterPro" id="IPR020568">
    <property type="entry name" value="Ribosomal_Su5_D2-typ_SF"/>
</dbReference>
<dbReference type="InterPro" id="IPR036554">
    <property type="entry name" value="GHMP_kinase_C_sf"/>
</dbReference>
<dbReference type="InterPro" id="IPR013750">
    <property type="entry name" value="GHMP_kinase_C_dom"/>
</dbReference>
<name>A0A0R2AWV8_9LACO</name>
<feature type="active site" evidence="9">
    <location>
        <position position="10"/>
    </location>
</feature>
<dbReference type="Pfam" id="PF00288">
    <property type="entry name" value="GHMP_kinases_N"/>
    <property type="match status" value="1"/>
</dbReference>
<comment type="function">
    <text evidence="9">Catalyzes the phosphorylation of the position 2 hydroxy group of 4-diphosphocytidyl-2C-methyl-D-erythritol.</text>
</comment>
<dbReference type="InterPro" id="IPR006204">
    <property type="entry name" value="GHMP_kinase_N_dom"/>
</dbReference>
<dbReference type="HAMAP" id="MF_00061">
    <property type="entry name" value="IspE"/>
    <property type="match status" value="1"/>
</dbReference>
<dbReference type="PIRSF" id="PIRSF010376">
    <property type="entry name" value="IspE"/>
    <property type="match status" value="1"/>
</dbReference>
<evidence type="ECO:0000256" key="8">
    <source>
        <dbReference type="ARBA" id="ARBA00032554"/>
    </source>
</evidence>
<dbReference type="NCBIfam" id="NF011202">
    <property type="entry name" value="PRK14608.1"/>
    <property type="match status" value="1"/>
</dbReference>
<sequence>MEIIQKAPAKINLSLDARFRHPDGEHEWEMVMTSVDLADYVHIQPSKTLHVTTDSGFLPEDPRNLAYQAALALQRVSGTRLGARIHIEKHIPVAAGLGGGSSDAAAVLRGLNRLWGLNYSREQLAKIGLQVDSDVPYCVYSETALVTGRGEQIKPLGELPNFWVVLAKPKVSVSTPSILNRLDYSEIKYRPDTQTVLDGIRERDFGMMASGMANSLESVTAARHPEITAIKTRLLKYGAQVAQMSGSGPTVFGLCEKQSRATRVYNSMKGFCHEVYLLRAIGHTYHIEKSSH</sequence>
<evidence type="ECO:0000256" key="3">
    <source>
        <dbReference type="ARBA" id="ARBA00017473"/>
    </source>
</evidence>
<evidence type="ECO:0000259" key="10">
    <source>
        <dbReference type="Pfam" id="PF00288"/>
    </source>
</evidence>
<evidence type="ECO:0000256" key="9">
    <source>
        <dbReference type="HAMAP-Rule" id="MF_00061"/>
    </source>
</evidence>
<dbReference type="SUPFAM" id="SSF55060">
    <property type="entry name" value="GHMP Kinase, C-terminal domain"/>
    <property type="match status" value="1"/>
</dbReference>
<keyword evidence="4 9" id="KW-0808">Transferase</keyword>
<dbReference type="Gene3D" id="3.30.70.890">
    <property type="entry name" value="GHMP kinase, C-terminal domain"/>
    <property type="match status" value="1"/>
</dbReference>
<keyword evidence="13" id="KW-1185">Reference proteome</keyword>
<dbReference type="InterPro" id="IPR014721">
    <property type="entry name" value="Ribsml_uS5_D2-typ_fold_subgr"/>
</dbReference>
<dbReference type="EC" id="2.7.1.148" evidence="2 9"/>
<evidence type="ECO:0000256" key="4">
    <source>
        <dbReference type="ARBA" id="ARBA00022679"/>
    </source>
</evidence>
<evidence type="ECO:0000259" key="11">
    <source>
        <dbReference type="Pfam" id="PF08544"/>
    </source>
</evidence>
<protein>
    <recommendedName>
        <fullName evidence="3 9">4-diphosphocytidyl-2-C-methyl-D-erythritol kinase</fullName>
        <shortName evidence="9">CMK</shortName>
        <ecNumber evidence="2 9">2.7.1.148</ecNumber>
    </recommendedName>
    <alternativeName>
        <fullName evidence="8 9">4-(cytidine-5'-diphospho)-2-C-methyl-D-erythritol kinase</fullName>
    </alternativeName>
</protein>
<dbReference type="GO" id="GO:0016114">
    <property type="term" value="P:terpenoid biosynthetic process"/>
    <property type="evidence" value="ECO:0007669"/>
    <property type="project" value="UniProtKB-UniRule"/>
</dbReference>
<dbReference type="SUPFAM" id="SSF54211">
    <property type="entry name" value="Ribosomal protein S5 domain 2-like"/>
    <property type="match status" value="1"/>
</dbReference>
<dbReference type="PANTHER" id="PTHR43527:SF2">
    <property type="entry name" value="4-DIPHOSPHOCYTIDYL-2-C-METHYL-D-ERYTHRITOL KINASE, CHLOROPLASTIC"/>
    <property type="match status" value="1"/>
</dbReference>
<dbReference type="UniPathway" id="UPA00056">
    <property type="reaction ID" value="UER00094"/>
</dbReference>
<feature type="binding site" evidence="9">
    <location>
        <begin position="92"/>
        <end position="102"/>
    </location>
    <ligand>
        <name>ATP</name>
        <dbReference type="ChEBI" id="CHEBI:30616"/>
    </ligand>
</feature>
<evidence type="ECO:0000256" key="2">
    <source>
        <dbReference type="ARBA" id="ARBA00012052"/>
    </source>
</evidence>
<dbReference type="InterPro" id="IPR004424">
    <property type="entry name" value="IspE"/>
</dbReference>
<keyword evidence="5 9" id="KW-0547">Nucleotide-binding</keyword>
<dbReference type="AlphaFoldDB" id="A0A0R2AWV8"/>
<keyword evidence="7 9" id="KW-0067">ATP-binding</keyword>
<organism evidence="12 13">
    <name type="scientific">Lacticaseibacillus brantae DSM 23927</name>
    <dbReference type="NCBI Taxonomy" id="1423727"/>
    <lineage>
        <taxon>Bacteria</taxon>
        <taxon>Bacillati</taxon>
        <taxon>Bacillota</taxon>
        <taxon>Bacilli</taxon>
        <taxon>Lactobacillales</taxon>
        <taxon>Lactobacillaceae</taxon>
        <taxon>Lacticaseibacillus</taxon>
    </lineage>
</organism>
<comment type="caution">
    <text evidence="12">The sequence shown here is derived from an EMBL/GenBank/DDBJ whole genome shotgun (WGS) entry which is preliminary data.</text>
</comment>
<evidence type="ECO:0000256" key="7">
    <source>
        <dbReference type="ARBA" id="ARBA00022840"/>
    </source>
</evidence>
<feature type="domain" description="GHMP kinase C-terminal" evidence="11">
    <location>
        <begin position="198"/>
        <end position="272"/>
    </location>
</feature>
<evidence type="ECO:0000256" key="5">
    <source>
        <dbReference type="ARBA" id="ARBA00022741"/>
    </source>
</evidence>
<dbReference type="OrthoDB" id="9809438at2"/>
<evidence type="ECO:0000256" key="1">
    <source>
        <dbReference type="ARBA" id="ARBA00009684"/>
    </source>
</evidence>
<dbReference type="Gene3D" id="3.30.230.10">
    <property type="match status" value="1"/>
</dbReference>
<comment type="similarity">
    <text evidence="1 9">Belongs to the GHMP kinase family. IspE subfamily.</text>
</comment>
<dbReference type="RefSeq" id="WP_057895045.1">
    <property type="nucleotide sequence ID" value="NZ_AYZQ01000005.1"/>
</dbReference>
<feature type="active site" evidence="9">
    <location>
        <position position="134"/>
    </location>
</feature>
<reference evidence="12 13" key="1">
    <citation type="journal article" date="2015" name="Genome Announc.">
        <title>Expanding the biotechnology potential of lactobacilli through comparative genomics of 213 strains and associated genera.</title>
        <authorList>
            <person name="Sun Z."/>
            <person name="Harris H.M."/>
            <person name="McCann A."/>
            <person name="Guo C."/>
            <person name="Argimon S."/>
            <person name="Zhang W."/>
            <person name="Yang X."/>
            <person name="Jeffery I.B."/>
            <person name="Cooney J.C."/>
            <person name="Kagawa T.F."/>
            <person name="Liu W."/>
            <person name="Song Y."/>
            <person name="Salvetti E."/>
            <person name="Wrobel A."/>
            <person name="Rasinkangas P."/>
            <person name="Parkhill J."/>
            <person name="Rea M.C."/>
            <person name="O'Sullivan O."/>
            <person name="Ritari J."/>
            <person name="Douillard F.P."/>
            <person name="Paul Ross R."/>
            <person name="Yang R."/>
            <person name="Briner A.E."/>
            <person name="Felis G.E."/>
            <person name="de Vos W.M."/>
            <person name="Barrangou R."/>
            <person name="Klaenhammer T.R."/>
            <person name="Caufield P.W."/>
            <person name="Cui Y."/>
            <person name="Zhang H."/>
            <person name="O'Toole P.W."/>
        </authorList>
    </citation>
    <scope>NUCLEOTIDE SEQUENCE [LARGE SCALE GENOMIC DNA]</scope>
    <source>
        <strain evidence="12 13">DSM 23927</strain>
    </source>
</reference>
<gene>
    <name evidence="9" type="primary">ispE</name>
    <name evidence="12" type="ORF">FC34_GL001764</name>
</gene>
<dbReference type="PANTHER" id="PTHR43527">
    <property type="entry name" value="4-DIPHOSPHOCYTIDYL-2-C-METHYL-D-ERYTHRITOL KINASE, CHLOROPLASTIC"/>
    <property type="match status" value="1"/>
</dbReference>
<keyword evidence="6 9" id="KW-0418">Kinase</keyword>
<comment type="pathway">
    <text evidence="9">Isoprenoid biosynthesis; isopentenyl diphosphate biosynthesis via DXP pathway; isopentenyl diphosphate from 1-deoxy-D-xylulose 5-phosphate: step 3/6.</text>
</comment>
<comment type="catalytic activity">
    <reaction evidence="9">
        <text>4-CDP-2-C-methyl-D-erythritol + ATP = 4-CDP-2-C-methyl-D-erythritol 2-phosphate + ADP + H(+)</text>
        <dbReference type="Rhea" id="RHEA:18437"/>
        <dbReference type="ChEBI" id="CHEBI:15378"/>
        <dbReference type="ChEBI" id="CHEBI:30616"/>
        <dbReference type="ChEBI" id="CHEBI:57823"/>
        <dbReference type="ChEBI" id="CHEBI:57919"/>
        <dbReference type="ChEBI" id="CHEBI:456216"/>
        <dbReference type="EC" id="2.7.1.148"/>
    </reaction>
</comment>
<evidence type="ECO:0000313" key="13">
    <source>
        <dbReference type="Proteomes" id="UP000051672"/>
    </source>
</evidence>
<dbReference type="Pfam" id="PF08544">
    <property type="entry name" value="GHMP_kinases_C"/>
    <property type="match status" value="1"/>
</dbReference>
<dbReference type="Proteomes" id="UP000051672">
    <property type="component" value="Unassembled WGS sequence"/>
</dbReference>
<dbReference type="NCBIfam" id="TIGR00154">
    <property type="entry name" value="ispE"/>
    <property type="match status" value="1"/>
</dbReference>
<dbReference type="GO" id="GO:0050515">
    <property type="term" value="F:4-(cytidine 5'-diphospho)-2-C-methyl-D-erythritol kinase activity"/>
    <property type="evidence" value="ECO:0007669"/>
    <property type="project" value="UniProtKB-UniRule"/>
</dbReference>
<dbReference type="STRING" id="1423727.FC34_GL001764"/>
<dbReference type="GO" id="GO:0019288">
    <property type="term" value="P:isopentenyl diphosphate biosynthetic process, methylerythritol 4-phosphate pathway"/>
    <property type="evidence" value="ECO:0007669"/>
    <property type="project" value="UniProtKB-UniRule"/>
</dbReference>
<dbReference type="PATRIC" id="fig|1423727.3.peg.1789"/>
<keyword evidence="9" id="KW-0414">Isoprene biosynthesis</keyword>
<evidence type="ECO:0000256" key="6">
    <source>
        <dbReference type="ARBA" id="ARBA00022777"/>
    </source>
</evidence>
<dbReference type="GO" id="GO:0005524">
    <property type="term" value="F:ATP binding"/>
    <property type="evidence" value="ECO:0007669"/>
    <property type="project" value="UniProtKB-UniRule"/>
</dbReference>
<proteinExistence type="inferred from homology"/>
<dbReference type="EMBL" id="AYZQ01000005">
    <property type="protein sequence ID" value="KRM71285.1"/>
    <property type="molecule type" value="Genomic_DNA"/>
</dbReference>
<accession>A0A0R2AWV8</accession>
<evidence type="ECO:0000313" key="12">
    <source>
        <dbReference type="EMBL" id="KRM71285.1"/>
    </source>
</evidence>